<dbReference type="EMBL" id="JAWLKH010000034">
    <property type="protein sequence ID" value="MDV6314431.1"/>
    <property type="molecule type" value="Genomic_DNA"/>
</dbReference>
<comment type="caution">
    <text evidence="2">The sequence shown here is derived from an EMBL/GenBank/DDBJ whole genome shotgun (WGS) entry which is preliminary data.</text>
</comment>
<dbReference type="Proteomes" id="UP001185922">
    <property type="component" value="Unassembled WGS sequence"/>
</dbReference>
<dbReference type="AlphaFoldDB" id="A0AAE4UAC8"/>
<evidence type="ECO:0000313" key="4">
    <source>
        <dbReference type="Proteomes" id="UP001185922"/>
    </source>
</evidence>
<dbReference type="GeneID" id="77172839"/>
<evidence type="ECO:0000313" key="3">
    <source>
        <dbReference type="Proteomes" id="UP001185779"/>
    </source>
</evidence>
<dbReference type="RefSeq" id="WP_024497991.1">
    <property type="nucleotide sequence ID" value="NZ_CP091855.1"/>
</dbReference>
<accession>A0AAE4UAC8</accession>
<evidence type="ECO:0000313" key="1">
    <source>
        <dbReference type="EMBL" id="MDV6307425.1"/>
    </source>
</evidence>
<sequence>MVTRAATVPDLEAALGAKVDFCCDPDDDGWYRGTADGTVIFVRMGNFPDEEAYSLYLGHGRWMDFTCPPKNWRIDTTGGWPSTARARLPKGQFW</sequence>
<protein>
    <submittedName>
        <fullName evidence="2">Uncharacterized protein</fullName>
    </submittedName>
</protein>
<reference evidence="2 3" key="1">
    <citation type="submission" date="2023-10" db="EMBL/GenBank/DDBJ databases">
        <title>Development of a sustainable strategy for remediation of hydrocarbon-contaminated territories based on the waste exchange concept.</title>
        <authorList>
            <person name="Krivoruchko A."/>
        </authorList>
    </citation>
    <scope>NUCLEOTIDE SEQUENCE</scope>
    <source>
        <strain evidence="1 3">IEGM 1266</strain>
        <strain evidence="2">IEGM 1279</strain>
    </source>
</reference>
<organism evidence="2 4">
    <name type="scientific">Gordonia amicalis</name>
    <dbReference type="NCBI Taxonomy" id="89053"/>
    <lineage>
        <taxon>Bacteria</taxon>
        <taxon>Bacillati</taxon>
        <taxon>Actinomycetota</taxon>
        <taxon>Actinomycetes</taxon>
        <taxon>Mycobacteriales</taxon>
        <taxon>Gordoniaceae</taxon>
        <taxon>Gordonia</taxon>
    </lineage>
</organism>
<dbReference type="Proteomes" id="UP001185779">
    <property type="component" value="Unassembled WGS sequence"/>
</dbReference>
<evidence type="ECO:0000313" key="2">
    <source>
        <dbReference type="EMBL" id="MDV6314431.1"/>
    </source>
</evidence>
<keyword evidence="3" id="KW-1185">Reference proteome</keyword>
<dbReference type="EMBL" id="JAWLKI010000007">
    <property type="protein sequence ID" value="MDV6307425.1"/>
    <property type="molecule type" value="Genomic_DNA"/>
</dbReference>
<gene>
    <name evidence="1" type="ORF">R3P94_08805</name>
    <name evidence="2" type="ORF">R3Q15_21540</name>
</gene>
<proteinExistence type="predicted"/>
<name>A0AAE4UAC8_9ACTN</name>